<gene>
    <name evidence="1" type="ORF">B296_00023182</name>
</gene>
<protein>
    <submittedName>
        <fullName evidence="1">Uncharacterized protein</fullName>
    </submittedName>
</protein>
<evidence type="ECO:0000313" key="1">
    <source>
        <dbReference type="EMBL" id="RRT80730.1"/>
    </source>
</evidence>
<reference evidence="1 2" key="1">
    <citation type="journal article" date="2014" name="Agronomy (Basel)">
        <title>A Draft Genome Sequence for Ensete ventricosum, the Drought-Tolerant Tree Against Hunger.</title>
        <authorList>
            <person name="Harrison J."/>
            <person name="Moore K.A."/>
            <person name="Paszkiewicz K."/>
            <person name="Jones T."/>
            <person name="Grant M."/>
            <person name="Ambacheew D."/>
            <person name="Muzemil S."/>
            <person name="Studholme D.J."/>
        </authorList>
    </citation>
    <scope>NUCLEOTIDE SEQUENCE [LARGE SCALE GENOMIC DNA]</scope>
</reference>
<evidence type="ECO:0000313" key="2">
    <source>
        <dbReference type="Proteomes" id="UP000287651"/>
    </source>
</evidence>
<name>A0A427AWU8_ENSVE</name>
<dbReference type="EMBL" id="AMZH03001074">
    <property type="protein sequence ID" value="RRT80730.1"/>
    <property type="molecule type" value="Genomic_DNA"/>
</dbReference>
<dbReference type="Proteomes" id="UP000287651">
    <property type="component" value="Unassembled WGS sequence"/>
</dbReference>
<sequence>MLGNYTSQQTAAGCSVTSCNYGGFVNGSIVTRWYNYNAQVFGARNVYTPWCFTCLGPKRKHFFYEATEKYKRLLLLFHVIFCG</sequence>
<comment type="caution">
    <text evidence="1">The sequence shown here is derived from an EMBL/GenBank/DDBJ whole genome shotgun (WGS) entry which is preliminary data.</text>
</comment>
<organism evidence="1 2">
    <name type="scientific">Ensete ventricosum</name>
    <name type="common">Abyssinian banana</name>
    <name type="synonym">Musa ensete</name>
    <dbReference type="NCBI Taxonomy" id="4639"/>
    <lineage>
        <taxon>Eukaryota</taxon>
        <taxon>Viridiplantae</taxon>
        <taxon>Streptophyta</taxon>
        <taxon>Embryophyta</taxon>
        <taxon>Tracheophyta</taxon>
        <taxon>Spermatophyta</taxon>
        <taxon>Magnoliopsida</taxon>
        <taxon>Liliopsida</taxon>
        <taxon>Zingiberales</taxon>
        <taxon>Musaceae</taxon>
        <taxon>Ensete</taxon>
    </lineage>
</organism>
<accession>A0A427AWU8</accession>
<proteinExistence type="predicted"/>
<dbReference type="AlphaFoldDB" id="A0A427AWU8"/>